<dbReference type="InterPro" id="IPR050863">
    <property type="entry name" value="CenT-Element_Derived"/>
</dbReference>
<keyword evidence="1" id="KW-0238">DNA-binding</keyword>
<dbReference type="Pfam" id="PF03221">
    <property type="entry name" value="HTH_Tnp_Tc5"/>
    <property type="match status" value="1"/>
</dbReference>
<dbReference type="GO" id="GO:0005634">
    <property type="term" value="C:nucleus"/>
    <property type="evidence" value="ECO:0007669"/>
    <property type="project" value="TreeGrafter"/>
</dbReference>
<dbReference type="Gene3D" id="1.10.10.60">
    <property type="entry name" value="Homeodomain-like"/>
    <property type="match status" value="2"/>
</dbReference>
<dbReference type="Pfam" id="PF03184">
    <property type="entry name" value="DDE_1"/>
    <property type="match status" value="1"/>
</dbReference>
<feature type="non-terminal residue" evidence="3">
    <location>
        <position position="1"/>
    </location>
</feature>
<gene>
    <name evidence="3" type="ORF">B5M09_013486</name>
</gene>
<dbReference type="SMART" id="SM00674">
    <property type="entry name" value="CENPB"/>
    <property type="match status" value="1"/>
</dbReference>
<dbReference type="SUPFAM" id="SSF46689">
    <property type="entry name" value="Homeodomain-like"/>
    <property type="match status" value="1"/>
</dbReference>
<evidence type="ECO:0000259" key="2">
    <source>
        <dbReference type="PROSITE" id="PS51253"/>
    </source>
</evidence>
<dbReference type="VEuPathDB" id="FungiDB:H257_11111"/>
<dbReference type="InterPro" id="IPR006600">
    <property type="entry name" value="HTH_CenpB_DNA-bd_dom"/>
</dbReference>
<accession>A0A425DP70</accession>
<name>A0A425DP70_APHAT</name>
<reference evidence="3" key="1">
    <citation type="submission" date="2018-07" db="EMBL/GenBank/DDBJ databases">
        <title>Annotation of Aphanomyces astaci genome assembly.</title>
        <authorList>
            <person name="Studholme D.J."/>
        </authorList>
    </citation>
    <scope>NUCLEOTIDE SEQUENCE [LARGE SCALE GENOMIC DNA]</scope>
    <source>
        <strain evidence="3">Pc</strain>
    </source>
</reference>
<sequence length="258" mass="29249">LLVAKGKRLSIHEKNLIRAYYASHVPIKTTAVQQWVTEQFGHTLHITTIRRILRDKRKIETYNIKEESAKGRYNFQGPKYPELDKQVAEWVVMANAKNACVTGELIARKGLQVATELNLQDQVKCSHGWLYRMHRISVVLAANSDGSHKLPPTFIGKAKKPRCFGNLTSDDLGILYRSNRKAWMTMALFATWINDFNTQMAVEGRSVLLVLDNASSHNAVGVELTNVNLLMLPPNTTAFLQPMDAGIIASFKRHYKRF</sequence>
<evidence type="ECO:0000313" key="4">
    <source>
        <dbReference type="Proteomes" id="UP000284702"/>
    </source>
</evidence>
<dbReference type="PANTHER" id="PTHR19303:SF73">
    <property type="entry name" value="PROTEIN PDC2"/>
    <property type="match status" value="1"/>
</dbReference>
<organism evidence="3 4">
    <name type="scientific">Aphanomyces astaci</name>
    <name type="common">Crayfish plague agent</name>
    <dbReference type="NCBI Taxonomy" id="112090"/>
    <lineage>
        <taxon>Eukaryota</taxon>
        <taxon>Sar</taxon>
        <taxon>Stramenopiles</taxon>
        <taxon>Oomycota</taxon>
        <taxon>Saprolegniomycetes</taxon>
        <taxon>Saprolegniales</taxon>
        <taxon>Verrucalvaceae</taxon>
        <taxon>Aphanomyces</taxon>
    </lineage>
</organism>
<dbReference type="InterPro" id="IPR009057">
    <property type="entry name" value="Homeodomain-like_sf"/>
</dbReference>
<dbReference type="Proteomes" id="UP000284702">
    <property type="component" value="Unassembled WGS sequence"/>
</dbReference>
<dbReference type="PROSITE" id="PS51253">
    <property type="entry name" value="HTH_CENPB"/>
    <property type="match status" value="1"/>
</dbReference>
<dbReference type="AlphaFoldDB" id="A0A425DP70"/>
<evidence type="ECO:0000313" key="3">
    <source>
        <dbReference type="EMBL" id="RQM31010.1"/>
    </source>
</evidence>
<protein>
    <recommendedName>
        <fullName evidence="2">HTH CENPB-type domain-containing protein</fullName>
    </recommendedName>
</protein>
<dbReference type="GO" id="GO:0003677">
    <property type="term" value="F:DNA binding"/>
    <property type="evidence" value="ECO:0007669"/>
    <property type="project" value="UniProtKB-KW"/>
</dbReference>
<dbReference type="InterPro" id="IPR004875">
    <property type="entry name" value="DDE_SF_endonuclease_dom"/>
</dbReference>
<feature type="domain" description="HTH CENPB-type" evidence="2">
    <location>
        <begin position="71"/>
        <end position="143"/>
    </location>
</feature>
<dbReference type="EMBL" id="MZMZ02000309">
    <property type="protein sequence ID" value="RQM31010.1"/>
    <property type="molecule type" value="Genomic_DNA"/>
</dbReference>
<proteinExistence type="predicted"/>
<dbReference type="PANTHER" id="PTHR19303">
    <property type="entry name" value="TRANSPOSON"/>
    <property type="match status" value="1"/>
</dbReference>
<comment type="caution">
    <text evidence="3">The sequence shown here is derived from an EMBL/GenBank/DDBJ whole genome shotgun (WGS) entry which is preliminary data.</text>
</comment>
<evidence type="ECO:0000256" key="1">
    <source>
        <dbReference type="ARBA" id="ARBA00023125"/>
    </source>
</evidence>
<keyword evidence="4" id="KW-1185">Reference proteome</keyword>